<feature type="compositionally biased region" description="Pro residues" evidence="1">
    <location>
        <begin position="12"/>
        <end position="21"/>
    </location>
</feature>
<feature type="region of interest" description="Disordered" evidence="1">
    <location>
        <begin position="1"/>
        <end position="21"/>
    </location>
</feature>
<sequence length="83" mass="8980">MHFPIATGRSTPEPPPMDPAPPVCRFGASTNNALGGRAPKMRRWCSAAAIRGCALAPARIPVTPRCNGANTSWSQWRPSRRQL</sequence>
<evidence type="ECO:0000313" key="2">
    <source>
        <dbReference type="EMBL" id="JAE26384.1"/>
    </source>
</evidence>
<proteinExistence type="predicted"/>
<evidence type="ECO:0000256" key="1">
    <source>
        <dbReference type="SAM" id="MobiDB-lite"/>
    </source>
</evidence>
<dbReference type="AlphaFoldDB" id="A0A0A9GSF9"/>
<dbReference type="EMBL" id="GBRH01171512">
    <property type="protein sequence ID" value="JAE26384.1"/>
    <property type="molecule type" value="Transcribed_RNA"/>
</dbReference>
<name>A0A0A9GSF9_ARUDO</name>
<organism evidence="2">
    <name type="scientific">Arundo donax</name>
    <name type="common">Giant reed</name>
    <name type="synonym">Donax arundinaceus</name>
    <dbReference type="NCBI Taxonomy" id="35708"/>
    <lineage>
        <taxon>Eukaryota</taxon>
        <taxon>Viridiplantae</taxon>
        <taxon>Streptophyta</taxon>
        <taxon>Embryophyta</taxon>
        <taxon>Tracheophyta</taxon>
        <taxon>Spermatophyta</taxon>
        <taxon>Magnoliopsida</taxon>
        <taxon>Liliopsida</taxon>
        <taxon>Poales</taxon>
        <taxon>Poaceae</taxon>
        <taxon>PACMAD clade</taxon>
        <taxon>Arundinoideae</taxon>
        <taxon>Arundineae</taxon>
        <taxon>Arundo</taxon>
    </lineage>
</organism>
<protein>
    <submittedName>
        <fullName evidence="2">Uncharacterized protein</fullName>
    </submittedName>
</protein>
<accession>A0A0A9GSF9</accession>
<reference evidence="2" key="2">
    <citation type="journal article" date="2015" name="Data Brief">
        <title>Shoot transcriptome of the giant reed, Arundo donax.</title>
        <authorList>
            <person name="Barrero R.A."/>
            <person name="Guerrero F.D."/>
            <person name="Moolhuijzen P."/>
            <person name="Goolsby J.A."/>
            <person name="Tidwell J."/>
            <person name="Bellgard S.E."/>
            <person name="Bellgard M.I."/>
        </authorList>
    </citation>
    <scope>NUCLEOTIDE SEQUENCE</scope>
    <source>
        <tissue evidence="2">Shoot tissue taken approximately 20 cm above the soil surface</tissue>
    </source>
</reference>
<reference evidence="2" key="1">
    <citation type="submission" date="2014-09" db="EMBL/GenBank/DDBJ databases">
        <authorList>
            <person name="Magalhaes I.L.F."/>
            <person name="Oliveira U."/>
            <person name="Santos F.R."/>
            <person name="Vidigal T.H.D.A."/>
            <person name="Brescovit A.D."/>
            <person name="Santos A.J."/>
        </authorList>
    </citation>
    <scope>NUCLEOTIDE SEQUENCE</scope>
    <source>
        <tissue evidence="2">Shoot tissue taken approximately 20 cm above the soil surface</tissue>
    </source>
</reference>